<evidence type="ECO:0000313" key="1">
    <source>
        <dbReference type="EMBL" id="KAJ8018152.1"/>
    </source>
</evidence>
<name>A0A9Q1BB64_HOLLE</name>
<proteinExistence type="predicted"/>
<reference evidence="1" key="1">
    <citation type="submission" date="2021-10" db="EMBL/GenBank/DDBJ databases">
        <title>Tropical sea cucumber genome reveals ecological adaptation and Cuvierian tubules defense mechanism.</title>
        <authorList>
            <person name="Chen T."/>
        </authorList>
    </citation>
    <scope>NUCLEOTIDE SEQUENCE</scope>
    <source>
        <strain evidence="1">Nanhai2018</strain>
        <tissue evidence="1">Muscle</tissue>
    </source>
</reference>
<organism evidence="1 2">
    <name type="scientific">Holothuria leucospilota</name>
    <name type="common">Black long sea cucumber</name>
    <name type="synonym">Mertensiothuria leucospilota</name>
    <dbReference type="NCBI Taxonomy" id="206669"/>
    <lineage>
        <taxon>Eukaryota</taxon>
        <taxon>Metazoa</taxon>
        <taxon>Echinodermata</taxon>
        <taxon>Eleutherozoa</taxon>
        <taxon>Echinozoa</taxon>
        <taxon>Holothuroidea</taxon>
        <taxon>Aspidochirotacea</taxon>
        <taxon>Aspidochirotida</taxon>
        <taxon>Holothuriidae</taxon>
        <taxon>Holothuria</taxon>
    </lineage>
</organism>
<accession>A0A9Q1BB64</accession>
<sequence length="140" mass="15865">MADNLRRDFSVLLSLTGKEDVFDVLDELGVLPAEHSSGVQQRLPGNRFDVTFKSADIRRRSWPVFNSATKLTAWSDKFSYAGPTSLVTVLHVPLELDDNIVNGLQCLVRYNRQPRTCLKCSLDGHEAKTCDNRRCFKCFN</sequence>
<dbReference type="Proteomes" id="UP001152320">
    <property type="component" value="Unassembled WGS sequence"/>
</dbReference>
<protein>
    <submittedName>
        <fullName evidence="1">Uncharacterized protein</fullName>
    </submittedName>
</protein>
<evidence type="ECO:0000313" key="2">
    <source>
        <dbReference type="Proteomes" id="UP001152320"/>
    </source>
</evidence>
<dbReference type="EMBL" id="JAIZAY010000583">
    <property type="protein sequence ID" value="KAJ8018152.1"/>
    <property type="molecule type" value="Genomic_DNA"/>
</dbReference>
<dbReference type="AlphaFoldDB" id="A0A9Q1BB64"/>
<comment type="caution">
    <text evidence="1">The sequence shown here is derived from an EMBL/GenBank/DDBJ whole genome shotgun (WGS) entry which is preliminary data.</text>
</comment>
<keyword evidence="2" id="KW-1185">Reference proteome</keyword>
<gene>
    <name evidence="1" type="ORF">HOLleu_44015</name>
</gene>
<dbReference type="OrthoDB" id="7765028at2759"/>